<dbReference type="Proteomes" id="UP000606499">
    <property type="component" value="Unassembled WGS sequence"/>
</dbReference>
<feature type="transmembrane region" description="Helical" evidence="1">
    <location>
        <begin position="91"/>
        <end position="114"/>
    </location>
</feature>
<name>A0A923LXZ4_9FIRM</name>
<keyword evidence="1" id="KW-1133">Transmembrane helix</keyword>
<feature type="transmembrane region" description="Helical" evidence="1">
    <location>
        <begin position="170"/>
        <end position="194"/>
    </location>
</feature>
<dbReference type="Gene3D" id="1.10.1760.20">
    <property type="match status" value="1"/>
</dbReference>
<evidence type="ECO:0000256" key="1">
    <source>
        <dbReference type="SAM" id="Phobius"/>
    </source>
</evidence>
<evidence type="ECO:0000313" key="3">
    <source>
        <dbReference type="Proteomes" id="UP000606499"/>
    </source>
</evidence>
<protein>
    <submittedName>
        <fullName evidence="2">ECF transporter S component</fullName>
    </submittedName>
</protein>
<dbReference type="InterPro" id="IPR024529">
    <property type="entry name" value="ECF_trnsprt_substrate-spec"/>
</dbReference>
<sequence length="223" mass="23518">MKKNKTTNVRVLAQLGLLAAIEIVMKLIGLGSVPVGPLYMSFLTVPIAVGAMTMGPVAGAILGGVFGLVSFKDALTGGSAMTSALFQVSPVNTFILCVAMRILMGWFVGLLFSLLRRVDKKGGWSYFAGALSAPLLNTLFFMGYIVLVFYNCEYIQNIVATNGAANPLMFVVLLVGMQGLVEAVVCCAAGGVITRAVASFLGQRAPAPARKTTPFEELPSEKT</sequence>
<reference evidence="2" key="1">
    <citation type="submission" date="2020-08" db="EMBL/GenBank/DDBJ databases">
        <title>Genome public.</title>
        <authorList>
            <person name="Liu C."/>
            <person name="Sun Q."/>
        </authorList>
    </citation>
    <scope>NUCLEOTIDE SEQUENCE</scope>
    <source>
        <strain evidence="2">NSJ-28</strain>
    </source>
</reference>
<organism evidence="2 3">
    <name type="scientific">Agathobaculum faecis</name>
    <dbReference type="NCBI Taxonomy" id="2763013"/>
    <lineage>
        <taxon>Bacteria</taxon>
        <taxon>Bacillati</taxon>
        <taxon>Bacillota</taxon>
        <taxon>Clostridia</taxon>
        <taxon>Eubacteriales</taxon>
        <taxon>Butyricicoccaceae</taxon>
        <taxon>Agathobaculum</taxon>
    </lineage>
</organism>
<feature type="transmembrane region" description="Helical" evidence="1">
    <location>
        <begin position="42"/>
        <end position="71"/>
    </location>
</feature>
<keyword evidence="3" id="KW-1185">Reference proteome</keyword>
<gene>
    <name evidence="2" type="ORF">H8S45_10955</name>
</gene>
<evidence type="ECO:0000313" key="2">
    <source>
        <dbReference type="EMBL" id="MBC5725974.1"/>
    </source>
</evidence>
<dbReference type="GO" id="GO:0022857">
    <property type="term" value="F:transmembrane transporter activity"/>
    <property type="evidence" value="ECO:0007669"/>
    <property type="project" value="InterPro"/>
</dbReference>
<feature type="transmembrane region" description="Helical" evidence="1">
    <location>
        <begin position="12"/>
        <end position="30"/>
    </location>
</feature>
<dbReference type="Pfam" id="PF12822">
    <property type="entry name" value="ECF_trnsprt"/>
    <property type="match status" value="1"/>
</dbReference>
<comment type="caution">
    <text evidence="2">The sequence shown here is derived from an EMBL/GenBank/DDBJ whole genome shotgun (WGS) entry which is preliminary data.</text>
</comment>
<dbReference type="RefSeq" id="WP_147574156.1">
    <property type="nucleotide sequence ID" value="NZ_JACOPL010000009.1"/>
</dbReference>
<keyword evidence="1" id="KW-0812">Transmembrane</keyword>
<feature type="transmembrane region" description="Helical" evidence="1">
    <location>
        <begin position="126"/>
        <end position="150"/>
    </location>
</feature>
<dbReference type="AlphaFoldDB" id="A0A923LXZ4"/>
<dbReference type="EMBL" id="JACOPL010000009">
    <property type="protein sequence ID" value="MBC5725974.1"/>
    <property type="molecule type" value="Genomic_DNA"/>
</dbReference>
<proteinExistence type="predicted"/>
<accession>A0A923LXZ4</accession>
<keyword evidence="1" id="KW-0472">Membrane</keyword>